<dbReference type="InterPro" id="IPR047655">
    <property type="entry name" value="Transpos_IS630-like"/>
</dbReference>
<dbReference type="Pfam" id="PF13358">
    <property type="entry name" value="DDE_3"/>
    <property type="match status" value="1"/>
</dbReference>
<proteinExistence type="predicted"/>
<evidence type="ECO:0000259" key="1">
    <source>
        <dbReference type="Pfam" id="PF13358"/>
    </source>
</evidence>
<evidence type="ECO:0000313" key="2">
    <source>
        <dbReference type="EMBL" id="VFK05104.1"/>
    </source>
</evidence>
<sequence>MTQRKIAYWVIPPNCDAEFAANMEEVLETYERPYNADCPVICMDEQPVQLIRETRHPIAATKERPRRVDYEYERAGTASIFVFTEPLAGWREVHARPQRTKADWALEVAHLLERRYGDCKRVTVVCDNLNTHTKGAFYEAFEPDRARALVRQIKFCYTPKHGSWLNIAENELSAMTRQCLSNRPMGDIKTLQGEISAWSYDVNTKQQGVDWQMKFSDARRKLKSVYPKIKS</sequence>
<keyword evidence="2" id="KW-0378">Hydrolase</keyword>
<dbReference type="AlphaFoldDB" id="A0A450VJV3"/>
<dbReference type="InterPro" id="IPR038717">
    <property type="entry name" value="Tc1-like_DDE_dom"/>
</dbReference>
<dbReference type="EMBL" id="CAADFI010000533">
    <property type="protein sequence ID" value="VFK05104.1"/>
    <property type="molecule type" value="Genomic_DNA"/>
</dbReference>
<dbReference type="GO" id="GO:0004519">
    <property type="term" value="F:endonuclease activity"/>
    <property type="evidence" value="ECO:0007669"/>
    <property type="project" value="UniProtKB-KW"/>
</dbReference>
<reference evidence="2" key="1">
    <citation type="submission" date="2019-02" db="EMBL/GenBank/DDBJ databases">
        <authorList>
            <person name="Gruber-Vodicka R. H."/>
            <person name="Seah K. B. B."/>
        </authorList>
    </citation>
    <scope>NUCLEOTIDE SEQUENCE</scope>
    <source>
        <strain evidence="3">BECK_SA2B12</strain>
        <strain evidence="2">BECK_SA2B20</strain>
    </source>
</reference>
<protein>
    <submittedName>
        <fullName evidence="2">DDE superfamily endonuclease</fullName>
    </submittedName>
</protein>
<dbReference type="NCBIfam" id="NF033545">
    <property type="entry name" value="transpos_IS630"/>
    <property type="match status" value="1"/>
</dbReference>
<keyword evidence="2" id="KW-0255">Endonuclease</keyword>
<organism evidence="2">
    <name type="scientific">Candidatus Kentrum eta</name>
    <dbReference type="NCBI Taxonomy" id="2126337"/>
    <lineage>
        <taxon>Bacteria</taxon>
        <taxon>Pseudomonadati</taxon>
        <taxon>Pseudomonadota</taxon>
        <taxon>Gammaproteobacteria</taxon>
        <taxon>Candidatus Kentrum</taxon>
    </lineage>
</organism>
<feature type="domain" description="Tc1-like transposase DDE" evidence="1">
    <location>
        <begin position="39"/>
        <end position="192"/>
    </location>
</feature>
<accession>A0A450VJV3</accession>
<keyword evidence="2" id="KW-0540">Nuclease</keyword>
<dbReference type="EMBL" id="CAADFJ010000545">
    <property type="protein sequence ID" value="VFK08770.1"/>
    <property type="molecule type" value="Genomic_DNA"/>
</dbReference>
<gene>
    <name evidence="2" type="ORF">BECKH772B_GA0070898_105333</name>
    <name evidence="3" type="ORF">BECKH772C_GA0070978_105453</name>
</gene>
<name>A0A450VJV3_9GAMM</name>
<evidence type="ECO:0000313" key="3">
    <source>
        <dbReference type="EMBL" id="VFK08770.1"/>
    </source>
</evidence>